<evidence type="ECO:0000313" key="2">
    <source>
        <dbReference type="Proteomes" id="UP000494122"/>
    </source>
</evidence>
<proteinExistence type="predicted"/>
<protein>
    <submittedName>
        <fullName evidence="1">Uncharacterized protein</fullName>
    </submittedName>
</protein>
<dbReference type="AlphaFoldDB" id="A0A2M9H0V5"/>
<dbReference type="RefSeq" id="WP_054444037.1">
    <property type="nucleotide sequence ID" value="NZ_CADILE010000002.1"/>
</dbReference>
<sequence length="80" mass="8567">MEEALNGFQITRGALQVQDGYVPVIEARGPAPDGRILHGAVAVTEYGVFEDQEEAINAGWTIRVRSIVARADGLSITIDA</sequence>
<organism evidence="1 2">
    <name type="scientific">Achromobacter ruhlandii</name>
    <dbReference type="NCBI Taxonomy" id="72557"/>
    <lineage>
        <taxon>Bacteria</taxon>
        <taxon>Pseudomonadati</taxon>
        <taxon>Pseudomonadota</taxon>
        <taxon>Betaproteobacteria</taxon>
        <taxon>Burkholderiales</taxon>
        <taxon>Alcaligenaceae</taxon>
        <taxon>Achromobacter</taxon>
    </lineage>
</organism>
<dbReference type="EMBL" id="CADILE010000002">
    <property type="protein sequence ID" value="CAB3834615.1"/>
    <property type="molecule type" value="Genomic_DNA"/>
</dbReference>
<reference evidence="1 2" key="1">
    <citation type="submission" date="2020-04" db="EMBL/GenBank/DDBJ databases">
        <authorList>
            <person name="De Canck E."/>
        </authorList>
    </citation>
    <scope>NUCLEOTIDE SEQUENCE [LARGE SCALE GENOMIC DNA]</scope>
    <source>
        <strain evidence="1 2">LMG 3328</strain>
    </source>
</reference>
<accession>A0A2M9H0V5</accession>
<dbReference type="Proteomes" id="UP000494122">
    <property type="component" value="Unassembled WGS sequence"/>
</dbReference>
<evidence type="ECO:0000313" key="1">
    <source>
        <dbReference type="EMBL" id="CAB3834615.1"/>
    </source>
</evidence>
<gene>
    <name evidence="1" type="ORF">LMG3328_00939</name>
</gene>
<name>A0A2M9H0V5_9BURK</name>